<evidence type="ECO:0000313" key="2">
    <source>
        <dbReference type="Proteomes" id="UP000031866"/>
    </source>
</evidence>
<organism evidence="1 2">
    <name type="scientific">Clostridium beijerinckii</name>
    <name type="common">Clostridium MP</name>
    <dbReference type="NCBI Taxonomy" id="1520"/>
    <lineage>
        <taxon>Bacteria</taxon>
        <taxon>Bacillati</taxon>
        <taxon>Bacillota</taxon>
        <taxon>Clostridia</taxon>
        <taxon>Eubacteriales</taxon>
        <taxon>Clostridiaceae</taxon>
        <taxon>Clostridium</taxon>
    </lineage>
</organism>
<accession>A0A0B5QA47</accession>
<dbReference type="InterPro" id="IPR021321">
    <property type="entry name" value="DUF2922"/>
</dbReference>
<sequence length="72" mass="7799">MEYVLAMTFITENGLKSNFSISGVKPDVTPAEVNSLMDTIIQKNVFFSSSGALVKKSDAKLTQKTVTKIDVA</sequence>
<dbReference type="RefSeq" id="WP_041894822.1">
    <property type="nucleotide sequence ID" value="NZ_CP010086.2"/>
</dbReference>
<dbReference type="Pfam" id="PF11148">
    <property type="entry name" value="DUF2922"/>
    <property type="match status" value="1"/>
</dbReference>
<name>A0A0B5QA47_CLOBE</name>
<dbReference type="STRING" id="1520.LF65_01191"/>
<reference evidence="2" key="1">
    <citation type="submission" date="2014-12" db="EMBL/GenBank/DDBJ databases">
        <title>Genome sequence of Clostridium beijerinckii strain 59B.</title>
        <authorList>
            <person name="Little G.T."/>
            <person name="Minton N.P."/>
        </authorList>
    </citation>
    <scope>NUCLEOTIDE SEQUENCE [LARGE SCALE GENOMIC DNA]</scope>
    <source>
        <strain evidence="2">59B</strain>
    </source>
</reference>
<dbReference type="OrthoDB" id="9795264at2"/>
<protein>
    <recommendedName>
        <fullName evidence="3">DUF2922 domain-containing protein</fullName>
    </recommendedName>
</protein>
<dbReference type="EMBL" id="CP010086">
    <property type="protein sequence ID" value="AJG97805.1"/>
    <property type="molecule type" value="Genomic_DNA"/>
</dbReference>
<gene>
    <name evidence="1" type="ORF">LF65_01191</name>
</gene>
<proteinExistence type="predicted"/>
<evidence type="ECO:0000313" key="1">
    <source>
        <dbReference type="EMBL" id="AJG97805.1"/>
    </source>
</evidence>
<dbReference type="KEGG" id="cbei:LF65_01191"/>
<evidence type="ECO:0008006" key="3">
    <source>
        <dbReference type="Google" id="ProtNLM"/>
    </source>
</evidence>
<dbReference type="Proteomes" id="UP000031866">
    <property type="component" value="Chromosome"/>
</dbReference>
<dbReference type="AlphaFoldDB" id="A0A0B5QA47"/>